<evidence type="ECO:0000313" key="2">
    <source>
        <dbReference type="EMBL" id="CEM30668.1"/>
    </source>
</evidence>
<dbReference type="VEuPathDB" id="CryptoDB:Cvel_22362"/>
<feature type="region of interest" description="Disordered" evidence="1">
    <location>
        <begin position="742"/>
        <end position="774"/>
    </location>
</feature>
<feature type="compositionally biased region" description="Polar residues" evidence="1">
    <location>
        <begin position="1445"/>
        <end position="1454"/>
    </location>
</feature>
<protein>
    <submittedName>
        <fullName evidence="2">Uncharacterized protein</fullName>
    </submittedName>
</protein>
<feature type="region of interest" description="Disordered" evidence="1">
    <location>
        <begin position="1681"/>
        <end position="1718"/>
    </location>
</feature>
<gene>
    <name evidence="2" type="ORF">Cvel_22362</name>
</gene>
<feature type="compositionally biased region" description="Polar residues" evidence="1">
    <location>
        <begin position="351"/>
        <end position="367"/>
    </location>
</feature>
<feature type="region of interest" description="Disordered" evidence="1">
    <location>
        <begin position="1390"/>
        <end position="1425"/>
    </location>
</feature>
<feature type="compositionally biased region" description="Basic and acidic residues" evidence="1">
    <location>
        <begin position="1466"/>
        <end position="1476"/>
    </location>
</feature>
<dbReference type="InterPro" id="IPR036322">
    <property type="entry name" value="WD40_repeat_dom_sf"/>
</dbReference>
<name>A0A0G4GKW2_9ALVE</name>
<feature type="compositionally biased region" description="Polar residues" evidence="1">
    <location>
        <begin position="922"/>
        <end position="932"/>
    </location>
</feature>
<feature type="region of interest" description="Disordered" evidence="1">
    <location>
        <begin position="893"/>
        <end position="932"/>
    </location>
</feature>
<dbReference type="Gene3D" id="2.130.10.10">
    <property type="entry name" value="YVTN repeat-like/Quinoprotein amine dehydrogenase"/>
    <property type="match status" value="1"/>
</dbReference>
<dbReference type="EMBL" id="CDMZ01001315">
    <property type="protein sequence ID" value="CEM30668.1"/>
    <property type="molecule type" value="Genomic_DNA"/>
</dbReference>
<feature type="compositionally biased region" description="Basic and acidic residues" evidence="1">
    <location>
        <begin position="377"/>
        <end position="386"/>
    </location>
</feature>
<feature type="compositionally biased region" description="Low complexity" evidence="1">
    <location>
        <begin position="1477"/>
        <end position="1488"/>
    </location>
</feature>
<feature type="compositionally biased region" description="Polar residues" evidence="1">
    <location>
        <begin position="2126"/>
        <end position="2141"/>
    </location>
</feature>
<feature type="region of interest" description="Disordered" evidence="1">
    <location>
        <begin position="1150"/>
        <end position="1269"/>
    </location>
</feature>
<feature type="region of interest" description="Disordered" evidence="1">
    <location>
        <begin position="298"/>
        <end position="521"/>
    </location>
</feature>
<feature type="compositionally biased region" description="Low complexity" evidence="1">
    <location>
        <begin position="2045"/>
        <end position="2056"/>
    </location>
</feature>
<feature type="compositionally biased region" description="Basic residues" evidence="1">
    <location>
        <begin position="1203"/>
        <end position="1225"/>
    </location>
</feature>
<organism evidence="2">
    <name type="scientific">Chromera velia CCMP2878</name>
    <dbReference type="NCBI Taxonomy" id="1169474"/>
    <lineage>
        <taxon>Eukaryota</taxon>
        <taxon>Sar</taxon>
        <taxon>Alveolata</taxon>
        <taxon>Colpodellida</taxon>
        <taxon>Chromeraceae</taxon>
        <taxon>Chromera</taxon>
    </lineage>
</organism>
<feature type="compositionally biased region" description="Basic and acidic residues" evidence="1">
    <location>
        <begin position="765"/>
        <end position="774"/>
    </location>
</feature>
<feature type="region of interest" description="Disordered" evidence="1">
    <location>
        <begin position="985"/>
        <end position="1081"/>
    </location>
</feature>
<feature type="region of interest" description="Disordered" evidence="1">
    <location>
        <begin position="2018"/>
        <end position="2141"/>
    </location>
</feature>
<feature type="region of interest" description="Disordered" evidence="1">
    <location>
        <begin position="556"/>
        <end position="578"/>
    </location>
</feature>
<feature type="region of interest" description="Disordered" evidence="1">
    <location>
        <begin position="1440"/>
        <end position="1541"/>
    </location>
</feature>
<feature type="compositionally biased region" description="Basic and acidic residues" evidence="1">
    <location>
        <begin position="2095"/>
        <end position="2109"/>
    </location>
</feature>
<feature type="compositionally biased region" description="Basic and acidic residues" evidence="1">
    <location>
        <begin position="455"/>
        <end position="464"/>
    </location>
</feature>
<feature type="compositionally biased region" description="Gly residues" evidence="1">
    <location>
        <begin position="902"/>
        <end position="912"/>
    </location>
</feature>
<feature type="region of interest" description="Disordered" evidence="1">
    <location>
        <begin position="1780"/>
        <end position="1811"/>
    </location>
</feature>
<evidence type="ECO:0000256" key="1">
    <source>
        <dbReference type="SAM" id="MobiDB-lite"/>
    </source>
</evidence>
<dbReference type="SUPFAM" id="SSF50978">
    <property type="entry name" value="WD40 repeat-like"/>
    <property type="match status" value="1"/>
</dbReference>
<dbReference type="InterPro" id="IPR001680">
    <property type="entry name" value="WD40_rpt"/>
</dbReference>
<sequence length="2231" mass="241119">MPYPRHIFGLEKACEYTKHLSSVQQLLQIGDDKFATADETSIRVWDSDGEIRRLTHTRQRRNVVCALTYVDKYHVFLSCEVDLTFKVFGERLQILDTIHNKKKYTSVGNFRSRHSDSRKPDYFIIAGGKEGLDVWLFSRSNVQRPDAGKSLHPFIFTIKQMEWPEDGGTAAIIKGLKTNVEGIRVFPTEHRFAVWTGAPEFGLYIFNLDLQLQIFQRGLHKKPITCVDIRVMSEQSQELCVLTGSADQTVSLWRSKLPQKRHRPASFLAKLTAPANTQNPQANGVAGAATPAAIEEREKADAANKHHQEQRRLLTPPSQADSATDGGTPKAIAGPHNARMRESVSPPGSPNLHSLTFGPNVTDSANLPASAASGTVPEDRERDREGICSPKGSPLNPPHAAGAETSRNIVTPTDPGAPPGKRQTTTLSSSAKPRGVLSPRGPNANGKVGGSQGLKRKDANEKRGVFSWDTSLGNSEKEKERGGEATGDLDEPTHAEQTAGGGGGAAGGVQEHTAESGSETTEVGRLWIDHTFTGHTRPVCYVCFFWLRKSDLKNPDDETNPLVQAAGGRGRGQEGAKEEEEVPQVKFLLSAALDGSFCVWSLGALACLLALPLPLASARGDGPGGEEGGGVVGGGGLMRTCWPLRGHSFAVETKWADGMEQRLHVQIHKFSSQLCEPLAFLGDSEATLLGANPDFRHGRLSLRLHTLRPSLWCLAQQREAEASLQKAREALYVEMGARARARREREGTMLSDKGEEGEGGPGAEAAKEAARREMESQLDRLLPDEFLSGGDDSGEGGKAGLRLCSLAEGYGGPGYADRLTAVATADSSLRLLSSREGGVVLVLPPPAAVSVKAVSVCGELNLITVLLCSDEVALFFVPDLDYHKKKLAERMKAGQARKEGEGGGSAENGGDTGAASSEKKTQQNSGGPSDISASLQVTLSPILLRRFSSFDIRPRWKDGALRFLTTDSIRSLSVMKKGCRAYDYKQPLGESEERAEQTERTPPRSPQPSPLPVGDESTGPQQADEDKRSAGQISKPGTREGRRPPGLVAANGDNSRLPSRESASSFSKFSRLSKPSQTTASTVDSILGVRPRGLEDDWTLWIGTNSGTLIAILLRDILADSRAWQEVVRTYGDGDLIHPSVRSVVPDVLDRTLSPDAPPAPPTGPRNSNHRTIRGSKGPSGGSGGESVVVHGSLRGSVQSPKRSLKKNRGTKGGKGKKGKHRRGRPQVSSAEEAVPIKITPPEGVPNSRNSNSQTNRGGADSSADESHYGLNLGTSIEEFDRFVEENARKGRPVNQRPFPPTHDPKGGTFPLPIRGRMRVSESAIESIDWIFSALVCKTGEPSLLFLDAFTMEPLKVLRFRTPEVRSPSQPQAITCSFFCPRAVPKRSGYDEITRQEEEDRIRAQQEEEEAAGTSNIAPVLTPRDGQGVLSGSTFFATGAFGQWPSRSPTSIQQEKPPMQGEPNGEDPKKDARDTATSRASSPRAASKFSKRRQKEMEEKEKERKQKEKEAEEAQQREREKKRALAEEAERAKAGVGGKGKRLFDSEDEEARLLLKSVMFGLANGQVCEVEFAPPRKGERELRQTIDDESAFIDGFVEKGADLGAFQKVTEMIQNRIDGGSAGQYTGVGGQEAADTVWLRCCRLRERVGDTSEEPGDLYIGMATHLSLVRQDQWLPSTDLERLGWNPRQPARAPKQQAVAGAAGKEGEAAGTMPAWGGRRSPSLLYPHLYGDDPLSSVLQGSDETSGGGGGNPKSPPQGGSAEKGGQQRLTVGSVGKLRASTLPSSGHQANLSRVASRAGGGSRKSVRGVSLVVPRRPAEVLEDLQTARQTGTGRNFMDSRFRPSRCLDKKAVETLVAEGEKNKRPASSKSESYLAETFGYALPRSARDGTERGVVTDSEDAGSPRPYSAVSRNAFSRTSRFGVSLGVIDIVHRCFNEGDLAAVDRAHMTLHKSSERSKKHIRRLQVRAARARYRRLLMQERDLRAQRKAEDSSYLYLRGGRERREYLLDVQDAVPSLRPKAQAPKRLLDSPRRNLHLSSKTPESAVARRLSASLSPQKRPLQGESQLKGRKRRGKGKGGGGSASEGGGTSPGSGEEKDRELGSEKADASSRSLLKGGKDKDNQREGPQTSSGSLAKTVSQSQSISASGFLTASRSYQSGGGDAGSPLGQKGGGSLRKVPCEVDGFLQPTLLTRRGDFVCLTNGFTDWLQKAVDSGLLDEAPRAVSGWVVE</sequence>
<feature type="compositionally biased region" description="Polar residues" evidence="1">
    <location>
        <begin position="422"/>
        <end position="431"/>
    </location>
</feature>
<feature type="compositionally biased region" description="Polar residues" evidence="1">
    <location>
        <begin position="1247"/>
        <end position="1257"/>
    </location>
</feature>
<accession>A0A0G4GKW2</accession>
<feature type="compositionally biased region" description="Polar residues" evidence="1">
    <location>
        <begin position="1782"/>
        <end position="1791"/>
    </location>
</feature>
<feature type="compositionally biased region" description="Basic and acidic residues" evidence="1">
    <location>
        <begin position="298"/>
        <end position="312"/>
    </location>
</feature>
<feature type="compositionally biased region" description="Basic and acidic residues" evidence="1">
    <location>
        <begin position="991"/>
        <end position="1002"/>
    </location>
</feature>
<feature type="compositionally biased region" description="Basic and acidic residues" evidence="1">
    <location>
        <begin position="1495"/>
        <end position="1533"/>
    </location>
</feature>
<feature type="region of interest" description="Disordered" evidence="1">
    <location>
        <begin position="1735"/>
        <end position="1766"/>
    </location>
</feature>
<proteinExistence type="predicted"/>
<feature type="compositionally biased region" description="Basic and acidic residues" evidence="1">
    <location>
        <begin position="743"/>
        <end position="756"/>
    </location>
</feature>
<feature type="compositionally biased region" description="Low complexity" evidence="1">
    <location>
        <begin position="1060"/>
        <end position="1076"/>
    </location>
</feature>
<feature type="compositionally biased region" description="Basic and acidic residues" evidence="1">
    <location>
        <begin position="1390"/>
        <end position="1406"/>
    </location>
</feature>
<feature type="region of interest" description="Disordered" evidence="1">
    <location>
        <begin position="1288"/>
        <end position="1314"/>
    </location>
</feature>
<feature type="region of interest" description="Disordered" evidence="1">
    <location>
        <begin position="1887"/>
        <end position="1909"/>
    </location>
</feature>
<reference evidence="2" key="1">
    <citation type="submission" date="2014-11" db="EMBL/GenBank/DDBJ databases">
        <authorList>
            <person name="Otto D Thomas"/>
            <person name="Naeem Raeece"/>
        </authorList>
    </citation>
    <scope>NUCLEOTIDE SEQUENCE</scope>
</reference>
<dbReference type="PANTHER" id="PTHR45532:SF1">
    <property type="entry name" value="WD REPEAT-CONTAINING PROTEIN 97"/>
    <property type="match status" value="1"/>
</dbReference>
<feature type="compositionally biased region" description="Low complexity" evidence="1">
    <location>
        <begin position="1691"/>
        <end position="1703"/>
    </location>
</feature>
<dbReference type="InterPro" id="IPR015943">
    <property type="entry name" value="WD40/YVTN_repeat-like_dom_sf"/>
</dbReference>
<dbReference type="SMART" id="SM00320">
    <property type="entry name" value="WD40"/>
    <property type="match status" value="4"/>
</dbReference>
<feature type="compositionally biased region" description="Gly residues" evidence="1">
    <location>
        <begin position="2078"/>
        <end position="2092"/>
    </location>
</feature>
<dbReference type="PANTHER" id="PTHR45532">
    <property type="entry name" value="WD REPEAT-CONTAINING PROTEIN 97"/>
    <property type="match status" value="1"/>
</dbReference>